<dbReference type="HOGENOM" id="CLU_004414_0_1_1"/>
<evidence type="ECO:0000256" key="5">
    <source>
        <dbReference type="ARBA" id="ARBA00022490"/>
    </source>
</evidence>
<dbReference type="Proteomes" id="UP000001744">
    <property type="component" value="Unassembled WGS sequence"/>
</dbReference>
<accession>B6K0U6</accession>
<gene>
    <name evidence="13" type="primary">los1</name>
    <name evidence="12" type="ORF">SJAG_02661</name>
</gene>
<dbReference type="JaponicusDB" id="SJAG_02661">
    <property type="gene designation" value="los1"/>
</dbReference>
<evidence type="ECO:0000256" key="8">
    <source>
        <dbReference type="ARBA" id="ARBA00023242"/>
    </source>
</evidence>
<keyword evidence="5 9" id="KW-0963">Cytoplasm</keyword>
<dbReference type="AlphaFoldDB" id="B6K0U6"/>
<dbReference type="GO" id="GO:0005643">
    <property type="term" value="C:nuclear pore"/>
    <property type="evidence" value="ECO:0000318"/>
    <property type="project" value="GO_Central"/>
</dbReference>
<keyword evidence="8 9" id="KW-0539">Nucleus</keyword>
<dbReference type="Pfam" id="PF19282">
    <property type="entry name" value="Exportin-T"/>
    <property type="match status" value="1"/>
</dbReference>
<evidence type="ECO:0000256" key="2">
    <source>
        <dbReference type="ARBA" id="ARBA00009466"/>
    </source>
</evidence>
<keyword evidence="14" id="KW-1185">Reference proteome</keyword>
<keyword evidence="7 9" id="KW-0694">RNA-binding</keyword>
<dbReference type="OrthoDB" id="26399at2759"/>
<evidence type="ECO:0000256" key="4">
    <source>
        <dbReference type="ARBA" id="ARBA00022448"/>
    </source>
</evidence>
<comment type="function">
    <text evidence="9">tRNA nucleus export receptor which facilitates tRNA translocation across the nuclear pore complex.</text>
</comment>
<dbReference type="GO" id="GO:0071528">
    <property type="term" value="P:tRNA re-export from nucleus"/>
    <property type="evidence" value="ECO:0000318"/>
    <property type="project" value="GO_Central"/>
</dbReference>
<dbReference type="PANTHER" id="PTHR15952">
    <property type="entry name" value="EXPORTIN-T/LOS1"/>
    <property type="match status" value="1"/>
</dbReference>
<protein>
    <recommendedName>
        <fullName evidence="3 9">Exportin-T</fullName>
    </recommendedName>
    <alternativeName>
        <fullName evidence="9">Exportin(tRNA)</fullName>
    </alternativeName>
    <alternativeName>
        <fullName evidence="9">tRNA exportin</fullName>
    </alternativeName>
</protein>
<dbReference type="eggNOG" id="KOG2021">
    <property type="taxonomic scope" value="Eukaryota"/>
</dbReference>
<comment type="subcellular location">
    <subcellularLocation>
        <location evidence="1 9">Cytoplasm</location>
    </subcellularLocation>
    <subcellularLocation>
        <location evidence="9">Nucleus</location>
    </subcellularLocation>
    <text evidence="9">Shuttles between the nucleus and the cytoplasm.</text>
</comment>
<dbReference type="InterPro" id="IPR040017">
    <property type="entry name" value="XPOT"/>
</dbReference>
<keyword evidence="4 9" id="KW-0813">Transport</keyword>
<evidence type="ECO:0000313" key="12">
    <source>
        <dbReference type="EMBL" id="EEB07567.1"/>
    </source>
</evidence>
<dbReference type="InterPro" id="IPR011989">
    <property type="entry name" value="ARM-like"/>
</dbReference>
<feature type="domain" description="Exportin-T C-terminal" evidence="11">
    <location>
        <begin position="327"/>
        <end position="984"/>
    </location>
</feature>
<dbReference type="OMA" id="HEMFLFG"/>
<dbReference type="GeneID" id="7047764"/>
<evidence type="ECO:0000313" key="14">
    <source>
        <dbReference type="Proteomes" id="UP000001744"/>
    </source>
</evidence>
<dbReference type="VEuPathDB" id="FungiDB:SJAG_02661"/>
<dbReference type="EMBL" id="KE651166">
    <property type="protein sequence ID" value="EEB07567.1"/>
    <property type="molecule type" value="Genomic_DNA"/>
</dbReference>
<feature type="domain" description="Exportin-1/Importin-beta-like" evidence="10">
    <location>
        <begin position="102"/>
        <end position="257"/>
    </location>
</feature>
<dbReference type="InterPro" id="IPR016024">
    <property type="entry name" value="ARM-type_fold"/>
</dbReference>
<organism evidence="12 14">
    <name type="scientific">Schizosaccharomyces japonicus (strain yFS275 / FY16936)</name>
    <name type="common">Fission yeast</name>
    <dbReference type="NCBI Taxonomy" id="402676"/>
    <lineage>
        <taxon>Eukaryota</taxon>
        <taxon>Fungi</taxon>
        <taxon>Dikarya</taxon>
        <taxon>Ascomycota</taxon>
        <taxon>Taphrinomycotina</taxon>
        <taxon>Schizosaccharomycetes</taxon>
        <taxon>Schizosaccharomycetales</taxon>
        <taxon>Schizosaccharomycetaceae</taxon>
        <taxon>Schizosaccharomyces</taxon>
    </lineage>
</organism>
<evidence type="ECO:0000259" key="11">
    <source>
        <dbReference type="Pfam" id="PF19282"/>
    </source>
</evidence>
<sequence length="986" mass="109139">MSAQDVNKAVQIALDASADPAIKEQATSFLNSLKDTAGGCTLCLEVFSSGQTSDASTRLVVLQLLVEAVRSGTVLSVFPDFLKVLQEKLWAYILARQFVGEPPYINNTLQHLLSLLLVRTYPQQWPDFFSGFHTLIDGVGTGAGDAVVEFYAKTLLAIGEEIGDVLTPHTSEEMQRIADVKDAIRSNDVSNIISHVYNTMLRSSEANKNNLVELCLQVIANWVSWIDINFVVNEPFLNALYSFLQSNDLRNTTCRTLVEIVYKKMKPPEKLNILNLLNLNYFISQLRQQSEADPAFDEELARLVNAQGVELVNICLNASSAGLGADAVESASALLSQTLGHLIYYLSNEYDETSEAVFPFLTDVLTMLRKEASGAKTMDSTRQELLVSILNAVVKKMKYDDSEEWDDDAESEEEAEFLELRKKLKTFQDAIGAIDSKLYNEYMYDAISTSVTNAASMSAGRSWQLMEFALFELYIFGEGVKGSAAFITADKQPTNLSRLLALVIGANVCSACPHPLVQMLYMDILVRYAGFFEYEPKLVYPAVEFFLSDMGIHSTNTRVCVRAWYLYYKFLKSVPRHIPEFAAVALKMQSDLLTVSDNNINPADFPQSSIETLVRQCSFNSRLYLFEAAGILVSGSSQALSDADKSAFCDSLISTLQNQLTQGLSSGLDSFDNLVRVYCSILAIGNLAKGFPPFSDRSGPWVSCFNTAAEVLFQALQACSTVVDIRTATRFSFARIVSVLGPSMLPKIPQLVDLLLSSITTDELTDLLSFLGQLSHLYKAELVSVINSLLGTLLTRIFASLAQQPQGTDDAIKQNDLRKSYVAFLVMLVNRGFSQVFFTEQNQQYFDGVLQSVLHFANSIGDPSIQKSSIALLSKMVVMWGGDGGIGGFETFMYSSLLPLCFEMPFNQSFNVSDGMSHVVLGELALLQKSILQVKGPSFVEYLTSVYFPSVNFPQALVGEYAESLTTLADRAFKQYFQKFIQSMKN</sequence>
<dbReference type="InterPro" id="IPR045546">
    <property type="entry name" value="Exportin-T_C"/>
</dbReference>
<dbReference type="RefSeq" id="XP_002173860.1">
    <property type="nucleotide sequence ID" value="XM_002173824.1"/>
</dbReference>
<dbReference type="STRING" id="402676.B6K0U6"/>
<keyword evidence="6 9" id="KW-0820">tRNA-binding</keyword>
<dbReference type="GO" id="GO:0005737">
    <property type="term" value="C:cytoplasm"/>
    <property type="evidence" value="ECO:0000318"/>
    <property type="project" value="GO_Central"/>
</dbReference>
<dbReference type="Pfam" id="PF08389">
    <property type="entry name" value="Xpo1"/>
    <property type="match status" value="1"/>
</dbReference>
<evidence type="ECO:0000259" key="10">
    <source>
        <dbReference type="Pfam" id="PF08389"/>
    </source>
</evidence>
<comment type="similarity">
    <text evidence="2 9">Belongs to the exportin family.</text>
</comment>
<name>B6K0U6_SCHJY</name>
<evidence type="ECO:0000256" key="1">
    <source>
        <dbReference type="ARBA" id="ARBA00004496"/>
    </source>
</evidence>
<dbReference type="SUPFAM" id="SSF48371">
    <property type="entry name" value="ARM repeat"/>
    <property type="match status" value="1"/>
</dbReference>
<dbReference type="InterPro" id="IPR013598">
    <property type="entry name" value="Exportin-1/Importin-b-like"/>
</dbReference>
<evidence type="ECO:0000256" key="7">
    <source>
        <dbReference type="ARBA" id="ARBA00022884"/>
    </source>
</evidence>
<dbReference type="GO" id="GO:0016363">
    <property type="term" value="C:nuclear matrix"/>
    <property type="evidence" value="ECO:0000318"/>
    <property type="project" value="GO_Central"/>
</dbReference>
<dbReference type="GO" id="GO:0000049">
    <property type="term" value="F:tRNA binding"/>
    <property type="evidence" value="ECO:0000318"/>
    <property type="project" value="GO_Central"/>
</dbReference>
<evidence type="ECO:0000256" key="9">
    <source>
        <dbReference type="RuleBase" id="RU366037"/>
    </source>
</evidence>
<evidence type="ECO:0000313" key="13">
    <source>
        <dbReference type="JaponicusDB" id="SJAG_02661"/>
    </source>
</evidence>
<reference evidence="12 14" key="1">
    <citation type="journal article" date="2011" name="Science">
        <title>Comparative functional genomics of the fission yeasts.</title>
        <authorList>
            <person name="Rhind N."/>
            <person name="Chen Z."/>
            <person name="Yassour M."/>
            <person name="Thompson D.A."/>
            <person name="Haas B.J."/>
            <person name="Habib N."/>
            <person name="Wapinski I."/>
            <person name="Roy S."/>
            <person name="Lin M.F."/>
            <person name="Heiman D.I."/>
            <person name="Young S.K."/>
            <person name="Furuya K."/>
            <person name="Guo Y."/>
            <person name="Pidoux A."/>
            <person name="Chen H.M."/>
            <person name="Robbertse B."/>
            <person name="Goldberg J.M."/>
            <person name="Aoki K."/>
            <person name="Bayne E.H."/>
            <person name="Berlin A.M."/>
            <person name="Desjardins C.A."/>
            <person name="Dobbs E."/>
            <person name="Dukaj L."/>
            <person name="Fan L."/>
            <person name="FitzGerald M.G."/>
            <person name="French C."/>
            <person name="Gujja S."/>
            <person name="Hansen K."/>
            <person name="Keifenheim D."/>
            <person name="Levin J.Z."/>
            <person name="Mosher R.A."/>
            <person name="Mueller C.A."/>
            <person name="Pfiffner J."/>
            <person name="Priest M."/>
            <person name="Russ C."/>
            <person name="Smialowska A."/>
            <person name="Swoboda P."/>
            <person name="Sykes S.M."/>
            <person name="Vaughn M."/>
            <person name="Vengrova S."/>
            <person name="Yoder R."/>
            <person name="Zeng Q."/>
            <person name="Allshire R."/>
            <person name="Baulcombe D."/>
            <person name="Birren B.W."/>
            <person name="Brown W."/>
            <person name="Ekwall K."/>
            <person name="Kellis M."/>
            <person name="Leatherwood J."/>
            <person name="Levin H."/>
            <person name="Margalit H."/>
            <person name="Martienssen R."/>
            <person name="Nieduszynski C.A."/>
            <person name="Spatafora J.W."/>
            <person name="Friedman N."/>
            <person name="Dalgaard J.Z."/>
            <person name="Baumann P."/>
            <person name="Niki H."/>
            <person name="Regev A."/>
            <person name="Nusbaum C."/>
        </authorList>
    </citation>
    <scope>NUCLEOTIDE SEQUENCE [LARGE SCALE GENOMIC DNA]</scope>
    <source>
        <strain evidence="14">yFS275 / FY16936</strain>
    </source>
</reference>
<dbReference type="PANTHER" id="PTHR15952:SF11">
    <property type="entry name" value="EXPORTIN-T"/>
    <property type="match status" value="1"/>
</dbReference>
<dbReference type="Gene3D" id="1.25.10.10">
    <property type="entry name" value="Leucine-rich Repeat Variant"/>
    <property type="match status" value="1"/>
</dbReference>
<dbReference type="GO" id="GO:0031267">
    <property type="term" value="F:small GTPase binding"/>
    <property type="evidence" value="ECO:0007669"/>
    <property type="project" value="InterPro"/>
</dbReference>
<proteinExistence type="inferred from homology"/>
<evidence type="ECO:0000256" key="3">
    <source>
        <dbReference type="ARBA" id="ARBA00018928"/>
    </source>
</evidence>
<evidence type="ECO:0000256" key="6">
    <source>
        <dbReference type="ARBA" id="ARBA00022555"/>
    </source>
</evidence>